<proteinExistence type="inferred from homology"/>
<name>A0A6N4W6L0_9MYCO</name>
<evidence type="ECO:0000256" key="2">
    <source>
        <dbReference type="ARBA" id="ARBA00023002"/>
    </source>
</evidence>
<dbReference type="PRINTS" id="PR00081">
    <property type="entry name" value="GDHRDH"/>
</dbReference>
<sequence length="295" mass="31256">MFITAPRAGTGALGLRPVDTFEGRRAVITGGASGIGLATAREFARRGAHVVLGDIAGPALDDAVSALRAEGHVAHGVICDVTRLEDVEQLADETERLIGPADIVFNNAGVALAGPISEMSHADWRWLIDIDLWGPIHGVEVFVPRLQRLGGGHILFTASFAGLVANVGLGPYCVAKYGVVALAEVLSRELKPDGIGVSVLCPMLVGTNLENNSQRSRAGLGADVAADDHTDPPFVGHVTDDVVLDVDEVARLTVDAVASNRLYVVPHSNARGSIRRRFERIDRTFDDQAAEGWAH</sequence>
<dbReference type="AlphaFoldDB" id="A0A6N4W6L0"/>
<keyword evidence="6" id="KW-1185">Reference proteome</keyword>
<dbReference type="Gene3D" id="3.40.50.720">
    <property type="entry name" value="NAD(P)-binding Rossmann-like Domain"/>
    <property type="match status" value="1"/>
</dbReference>
<dbReference type="InterPro" id="IPR002347">
    <property type="entry name" value="SDR_fam"/>
</dbReference>
<dbReference type="SUPFAM" id="SSF51735">
    <property type="entry name" value="NAD(P)-binding Rossmann-fold domains"/>
    <property type="match status" value="1"/>
</dbReference>
<dbReference type="EMBL" id="AP022620">
    <property type="protein sequence ID" value="BBZ76013.1"/>
    <property type="molecule type" value="Genomic_DNA"/>
</dbReference>
<evidence type="ECO:0000313" key="6">
    <source>
        <dbReference type="Proteomes" id="UP000467249"/>
    </source>
</evidence>
<dbReference type="PANTHER" id="PTHR44196:SF1">
    <property type="entry name" value="DEHYDROGENASE_REDUCTASE SDR FAMILY MEMBER 7B"/>
    <property type="match status" value="1"/>
</dbReference>
<dbReference type="Proteomes" id="UP000467249">
    <property type="component" value="Chromosome"/>
</dbReference>
<accession>A0A6N4W6L0</accession>
<dbReference type="PANTHER" id="PTHR44196">
    <property type="entry name" value="DEHYDROGENASE/REDUCTASE SDR FAMILY MEMBER 7B"/>
    <property type="match status" value="1"/>
</dbReference>
<protein>
    <submittedName>
        <fullName evidence="5">Short-chain dehydrogenase</fullName>
    </submittedName>
</protein>
<feature type="domain" description="Ketoreductase" evidence="4">
    <location>
        <begin position="24"/>
        <end position="203"/>
    </location>
</feature>
<dbReference type="NCBIfam" id="NF004529">
    <property type="entry name" value="PRK05876.1"/>
    <property type="match status" value="1"/>
</dbReference>
<dbReference type="PROSITE" id="PS00061">
    <property type="entry name" value="ADH_SHORT"/>
    <property type="match status" value="1"/>
</dbReference>
<dbReference type="InterPro" id="IPR036291">
    <property type="entry name" value="NAD(P)-bd_dom_sf"/>
</dbReference>
<dbReference type="InterPro" id="IPR020904">
    <property type="entry name" value="Sc_DH/Rdtase_CS"/>
</dbReference>
<keyword evidence="2" id="KW-0560">Oxidoreductase</keyword>
<dbReference type="FunFam" id="3.40.50.720:FF:000084">
    <property type="entry name" value="Short-chain dehydrogenase reductase"/>
    <property type="match status" value="1"/>
</dbReference>
<organism evidence="5 6">
    <name type="scientific">Mycolicibacterium anyangense</name>
    <dbReference type="NCBI Taxonomy" id="1431246"/>
    <lineage>
        <taxon>Bacteria</taxon>
        <taxon>Bacillati</taxon>
        <taxon>Actinomycetota</taxon>
        <taxon>Actinomycetes</taxon>
        <taxon>Mycobacteriales</taxon>
        <taxon>Mycobacteriaceae</taxon>
        <taxon>Mycolicibacterium</taxon>
    </lineage>
</organism>
<dbReference type="KEGG" id="many:MANY_13500"/>
<dbReference type="PRINTS" id="PR00080">
    <property type="entry name" value="SDRFAMILY"/>
</dbReference>
<dbReference type="GO" id="GO:0016491">
    <property type="term" value="F:oxidoreductase activity"/>
    <property type="evidence" value="ECO:0007669"/>
    <property type="project" value="UniProtKB-KW"/>
</dbReference>
<gene>
    <name evidence="5" type="ORF">MANY_13500</name>
</gene>
<evidence type="ECO:0000256" key="3">
    <source>
        <dbReference type="RuleBase" id="RU000363"/>
    </source>
</evidence>
<comment type="similarity">
    <text evidence="1 3">Belongs to the short-chain dehydrogenases/reductases (SDR) family.</text>
</comment>
<dbReference type="InterPro" id="IPR057326">
    <property type="entry name" value="KR_dom"/>
</dbReference>
<evidence type="ECO:0000313" key="5">
    <source>
        <dbReference type="EMBL" id="BBZ76013.1"/>
    </source>
</evidence>
<dbReference type="SMART" id="SM00822">
    <property type="entry name" value="PKS_KR"/>
    <property type="match status" value="1"/>
</dbReference>
<dbReference type="CDD" id="cd05233">
    <property type="entry name" value="SDR_c"/>
    <property type="match status" value="1"/>
</dbReference>
<reference evidence="5 6" key="1">
    <citation type="journal article" date="2019" name="Emerg. Microbes Infect.">
        <title>Comprehensive subspecies identification of 175 nontuberculous mycobacteria species based on 7547 genomic profiles.</title>
        <authorList>
            <person name="Matsumoto Y."/>
            <person name="Kinjo T."/>
            <person name="Motooka D."/>
            <person name="Nabeya D."/>
            <person name="Jung N."/>
            <person name="Uechi K."/>
            <person name="Horii T."/>
            <person name="Iida T."/>
            <person name="Fujita J."/>
            <person name="Nakamura S."/>
        </authorList>
    </citation>
    <scope>NUCLEOTIDE SEQUENCE [LARGE SCALE GENOMIC DNA]</scope>
    <source>
        <strain evidence="5 6">JCM 30275</strain>
    </source>
</reference>
<dbReference type="GO" id="GO:0016020">
    <property type="term" value="C:membrane"/>
    <property type="evidence" value="ECO:0007669"/>
    <property type="project" value="TreeGrafter"/>
</dbReference>
<dbReference type="Pfam" id="PF00106">
    <property type="entry name" value="adh_short"/>
    <property type="match status" value="1"/>
</dbReference>
<evidence type="ECO:0000259" key="4">
    <source>
        <dbReference type="SMART" id="SM00822"/>
    </source>
</evidence>
<evidence type="ECO:0000256" key="1">
    <source>
        <dbReference type="ARBA" id="ARBA00006484"/>
    </source>
</evidence>